<dbReference type="GO" id="GO:0016787">
    <property type="term" value="F:hydrolase activity"/>
    <property type="evidence" value="ECO:0007669"/>
    <property type="project" value="InterPro"/>
</dbReference>
<dbReference type="PROSITE" id="PS00903">
    <property type="entry name" value="CYT_DCMP_DEAMINASES_1"/>
    <property type="match status" value="1"/>
</dbReference>
<dbReference type="InterPro" id="IPR016192">
    <property type="entry name" value="APOBEC/CMP_deaminase_Zn-bd"/>
</dbReference>
<proteinExistence type="predicted"/>
<dbReference type="InterPro" id="IPR016193">
    <property type="entry name" value="Cytidine_deaminase-like"/>
</dbReference>
<organism evidence="1">
    <name type="scientific">Klosneuvirus KNV1</name>
    <dbReference type="NCBI Taxonomy" id="1977640"/>
    <lineage>
        <taxon>Viruses</taxon>
        <taxon>Varidnaviria</taxon>
        <taxon>Bamfordvirae</taxon>
        <taxon>Nucleocytoviricota</taxon>
        <taxon>Megaviricetes</taxon>
        <taxon>Imitervirales</taxon>
        <taxon>Mimiviridae</taxon>
        <taxon>Klosneuvirinae</taxon>
        <taxon>Klosneuvirus</taxon>
    </lineage>
</organism>
<gene>
    <name evidence="1" type="ORF">Klosneuvirus_3_176</name>
</gene>
<name>A0A1V0SK45_9VIRU</name>
<dbReference type="EMBL" id="KY684110">
    <property type="protein sequence ID" value="ARF12041.1"/>
    <property type="molecule type" value="Genomic_DNA"/>
</dbReference>
<dbReference type="SUPFAM" id="SSF53927">
    <property type="entry name" value="Cytidine deaminase-like"/>
    <property type="match status" value="1"/>
</dbReference>
<dbReference type="GO" id="GO:0008270">
    <property type="term" value="F:zinc ion binding"/>
    <property type="evidence" value="ECO:0007669"/>
    <property type="project" value="InterPro"/>
</dbReference>
<dbReference type="Gene3D" id="3.40.140.10">
    <property type="entry name" value="Cytidine Deaminase, domain 2"/>
    <property type="match status" value="1"/>
</dbReference>
<evidence type="ECO:0000313" key="1">
    <source>
        <dbReference type="EMBL" id="ARF12041.1"/>
    </source>
</evidence>
<accession>A0A1V0SK45</accession>
<evidence type="ECO:0008006" key="2">
    <source>
        <dbReference type="Google" id="ProtNLM"/>
    </source>
</evidence>
<protein>
    <recommendedName>
        <fullName evidence="2">CMP/dCMP-type deaminase domain-containing protein</fullName>
    </recommendedName>
</protein>
<sequence>MSQLFGPEKNVLNAVNNELIGFNSDDLHAEEAVLTSFINTEFSTIIKEIDLIVIRTNKLDQLRISKPCCRCVNFMKDFTVKHSIKIKTVCYSVNDNIEIIPFDELVSSPIQHVPKGMRGLTNYVKEINVL</sequence>
<reference evidence="1" key="1">
    <citation type="journal article" date="2017" name="Science">
        <title>Giant viruses with an expanded complement of translation system components.</title>
        <authorList>
            <person name="Schulz F."/>
            <person name="Yutin N."/>
            <person name="Ivanova N.N."/>
            <person name="Ortega D.R."/>
            <person name="Lee T.K."/>
            <person name="Vierheilig J."/>
            <person name="Daims H."/>
            <person name="Horn M."/>
            <person name="Wagner M."/>
            <person name="Jensen G.J."/>
            <person name="Kyrpides N.C."/>
            <person name="Koonin E.V."/>
            <person name="Woyke T."/>
        </authorList>
    </citation>
    <scope>NUCLEOTIDE SEQUENCE</scope>
    <source>
        <strain evidence="1">KNV1</strain>
    </source>
</reference>